<feature type="region of interest" description="Disordered" evidence="1">
    <location>
        <begin position="260"/>
        <end position="318"/>
    </location>
</feature>
<dbReference type="Gene3D" id="1.10.287.110">
    <property type="entry name" value="DnaJ domain"/>
    <property type="match status" value="1"/>
</dbReference>
<evidence type="ECO:0000259" key="2">
    <source>
        <dbReference type="PROSITE" id="PS50076"/>
    </source>
</evidence>
<feature type="compositionally biased region" description="Low complexity" evidence="1">
    <location>
        <begin position="304"/>
        <end position="318"/>
    </location>
</feature>
<reference evidence="3 4" key="1">
    <citation type="journal article" date="2023" name="Commun. Biol.">
        <title>Reorganization of the ancestral sex-determining regions during the evolution of trioecy in Pleodorina starrii.</title>
        <authorList>
            <person name="Takahashi K."/>
            <person name="Suzuki S."/>
            <person name="Kawai-Toyooka H."/>
            <person name="Yamamoto K."/>
            <person name="Hamaji T."/>
            <person name="Ootsuki R."/>
            <person name="Yamaguchi H."/>
            <person name="Kawachi M."/>
            <person name="Higashiyama T."/>
            <person name="Nozaki H."/>
        </authorList>
    </citation>
    <scope>NUCLEOTIDE SEQUENCE [LARGE SCALE GENOMIC DNA]</scope>
    <source>
        <strain evidence="3 4">NIES-4479</strain>
    </source>
</reference>
<feature type="compositionally biased region" description="Basic residues" evidence="1">
    <location>
        <begin position="137"/>
        <end position="146"/>
    </location>
</feature>
<dbReference type="Proteomes" id="UP001165080">
    <property type="component" value="Unassembled WGS sequence"/>
</dbReference>
<evidence type="ECO:0000256" key="1">
    <source>
        <dbReference type="SAM" id="MobiDB-lite"/>
    </source>
</evidence>
<organism evidence="3 4">
    <name type="scientific">Pleodorina starrii</name>
    <dbReference type="NCBI Taxonomy" id="330485"/>
    <lineage>
        <taxon>Eukaryota</taxon>
        <taxon>Viridiplantae</taxon>
        <taxon>Chlorophyta</taxon>
        <taxon>core chlorophytes</taxon>
        <taxon>Chlorophyceae</taxon>
        <taxon>CS clade</taxon>
        <taxon>Chlamydomonadales</taxon>
        <taxon>Volvocaceae</taxon>
        <taxon>Pleodorina</taxon>
    </lineage>
</organism>
<keyword evidence="4" id="KW-1185">Reference proteome</keyword>
<feature type="region of interest" description="Disordered" evidence="1">
    <location>
        <begin position="135"/>
        <end position="171"/>
    </location>
</feature>
<sequence length="452" mass="47712">MFRCSHNSHCARSAQYATDARSCQKLKFCSRSPRPANVVCSAVTASVKTHYDILGVDDCASARDIKEAFRRLVLVWHPDRCEHPGATDKFLELKAAYDTLVDMAARTEYDLQLKKAGQPPPPPTTVRYDWAKYRSTNMRRPRRSRTFTRFSRPAAVPPQPTARAPYGDDFDALFPSRGAGGVSGHTAADASRAASTSGQAASAQQAYAAATSSASTSPASHSQSNPSSSSSSGSSASNSVGGSSVINHTSYAYQRAGRVTSASLQSTNRTRSCTGSRLRYSQTGSFPTDGPSRAPPPPPDQQWRSTSRTGGEGSASSAGTSYAAATAAVCAAAYAAGRREGASSSSGAAAAWDAWIAGGGSSSESGIASVAEVGSPLEPPDQVPAWRLPTSPEAGGDDQAPKQHAHVPVERREAPPVRARAAPTAQSCHRGHTWNPWPLMWEVLECIVPLRM</sequence>
<dbReference type="PANTHER" id="PTHR44825:SF1">
    <property type="entry name" value="DNAJ HOMOLOG SUBFAMILY C MEMBER 4"/>
    <property type="match status" value="1"/>
</dbReference>
<dbReference type="InterPro" id="IPR036869">
    <property type="entry name" value="J_dom_sf"/>
</dbReference>
<dbReference type="InterPro" id="IPR001623">
    <property type="entry name" value="DnaJ_domain"/>
</dbReference>
<protein>
    <recommendedName>
        <fullName evidence="2">J domain-containing protein</fullName>
    </recommendedName>
</protein>
<dbReference type="OrthoDB" id="547590at2759"/>
<dbReference type="CDD" id="cd06257">
    <property type="entry name" value="DnaJ"/>
    <property type="match status" value="1"/>
</dbReference>
<accession>A0A9W6C2Y3</accession>
<proteinExistence type="predicted"/>
<comment type="caution">
    <text evidence="3">The sequence shown here is derived from an EMBL/GenBank/DDBJ whole genome shotgun (WGS) entry which is preliminary data.</text>
</comment>
<dbReference type="PANTHER" id="PTHR44825">
    <property type="match status" value="1"/>
</dbReference>
<evidence type="ECO:0000313" key="4">
    <source>
        <dbReference type="Proteomes" id="UP001165080"/>
    </source>
</evidence>
<name>A0A9W6C2Y3_9CHLO</name>
<dbReference type="PROSITE" id="PS50076">
    <property type="entry name" value="DNAJ_2"/>
    <property type="match status" value="1"/>
</dbReference>
<feature type="compositionally biased region" description="Polar residues" evidence="1">
    <location>
        <begin position="260"/>
        <end position="286"/>
    </location>
</feature>
<gene>
    <name evidence="3" type="primary">PLEST011204</name>
    <name evidence="3" type="ORF">PLESTB_001957400</name>
</gene>
<dbReference type="Pfam" id="PF00226">
    <property type="entry name" value="DnaJ"/>
    <property type="match status" value="1"/>
</dbReference>
<feature type="region of interest" description="Disordered" evidence="1">
    <location>
        <begin position="212"/>
        <end position="241"/>
    </location>
</feature>
<dbReference type="SMART" id="SM00271">
    <property type="entry name" value="DnaJ"/>
    <property type="match status" value="1"/>
</dbReference>
<feature type="region of interest" description="Disordered" evidence="1">
    <location>
        <begin position="373"/>
        <end position="431"/>
    </location>
</feature>
<dbReference type="EMBL" id="BRXU01000075">
    <property type="protein sequence ID" value="GLC62903.1"/>
    <property type="molecule type" value="Genomic_DNA"/>
</dbReference>
<dbReference type="AlphaFoldDB" id="A0A9W6C2Y3"/>
<feature type="domain" description="J" evidence="2">
    <location>
        <begin position="49"/>
        <end position="113"/>
    </location>
</feature>
<evidence type="ECO:0000313" key="3">
    <source>
        <dbReference type="EMBL" id="GLC62903.1"/>
    </source>
</evidence>
<dbReference type="PRINTS" id="PR00625">
    <property type="entry name" value="JDOMAIN"/>
</dbReference>
<dbReference type="SUPFAM" id="SSF46565">
    <property type="entry name" value="Chaperone J-domain"/>
    <property type="match status" value="1"/>
</dbReference>
<dbReference type="InterPro" id="IPR052763">
    <property type="entry name" value="DnaJ_C4"/>
</dbReference>